<protein>
    <recommendedName>
        <fullName evidence="11">Bidirectional sugar transporter SWEET</fullName>
    </recommendedName>
</protein>
<dbReference type="OrthoDB" id="409725at2759"/>
<feature type="transmembrane region" description="Helical" evidence="11">
    <location>
        <begin position="139"/>
        <end position="162"/>
    </location>
</feature>
<keyword evidence="5 11" id="KW-0762">Sugar transport</keyword>
<organism evidence="12 13">
    <name type="scientific">Vanilla planifolia</name>
    <name type="common">Vanilla</name>
    <dbReference type="NCBI Taxonomy" id="51239"/>
    <lineage>
        <taxon>Eukaryota</taxon>
        <taxon>Viridiplantae</taxon>
        <taxon>Streptophyta</taxon>
        <taxon>Embryophyta</taxon>
        <taxon>Tracheophyta</taxon>
        <taxon>Spermatophyta</taxon>
        <taxon>Magnoliopsida</taxon>
        <taxon>Liliopsida</taxon>
        <taxon>Asparagales</taxon>
        <taxon>Orchidaceae</taxon>
        <taxon>Vanilloideae</taxon>
        <taxon>Vanilleae</taxon>
        <taxon>Vanilla</taxon>
    </lineage>
</organism>
<dbReference type="PANTHER" id="PTHR10791:SF37">
    <property type="entry name" value="OS09G0508250 PROTEIN"/>
    <property type="match status" value="1"/>
</dbReference>
<dbReference type="AlphaFoldDB" id="A0A835RXA7"/>
<feature type="transmembrane region" description="Helical" evidence="11">
    <location>
        <begin position="174"/>
        <end position="196"/>
    </location>
</feature>
<evidence type="ECO:0000256" key="1">
    <source>
        <dbReference type="ARBA" id="ARBA00004651"/>
    </source>
</evidence>
<keyword evidence="6 11" id="KW-0812">Transmembrane</keyword>
<gene>
    <name evidence="12" type="ORF">HPP92_000342</name>
</gene>
<sequence length="314" mass="35485">MALDKPTSSSHHIPFQHSLSYIKGSYLKQNHIKFLLLRFAELSGFVELREKKERKLILLPLLLHPQNMAGGMSLDHPWAFAFGILGNIISFMVYLAPIPTFRRVYRKKSTEGFQSVPYVVALFSAMLWIYYAFIKTNTYLLITINSFGVVVETVYILMYLIYAPKQAKIYTAKIILLLNVGLFSSIVLCTLLIFKGSLRLKVLGWICVGFSVSVFAAPLSIIRLVIRTKSVEFMPFSLSFFLTLSAVVWFSFGLFSKDIYVALPNILGFAFGAVQMVLYIIYKDAKAPERLSEEKLGHIEGPNIGEKAIEISPV</sequence>
<accession>A0A835RXA7</accession>
<evidence type="ECO:0000256" key="5">
    <source>
        <dbReference type="ARBA" id="ARBA00022597"/>
    </source>
</evidence>
<proteinExistence type="inferred from homology"/>
<dbReference type="GO" id="GO:0005886">
    <property type="term" value="C:plasma membrane"/>
    <property type="evidence" value="ECO:0007669"/>
    <property type="project" value="UniProtKB-SubCell"/>
</dbReference>
<dbReference type="FunFam" id="1.20.1280.290:FF:000001">
    <property type="entry name" value="Bidirectional sugar transporter SWEET"/>
    <property type="match status" value="1"/>
</dbReference>
<feature type="transmembrane region" description="Helical" evidence="11">
    <location>
        <begin position="261"/>
        <end position="282"/>
    </location>
</feature>
<feature type="transmembrane region" description="Helical" evidence="11">
    <location>
        <begin position="233"/>
        <end position="255"/>
    </location>
</feature>
<comment type="subcellular location">
    <subcellularLocation>
        <location evidence="1 11">Cell membrane</location>
        <topology evidence="1 11">Multi-pass membrane protein</topology>
    </subcellularLocation>
</comment>
<evidence type="ECO:0000313" key="13">
    <source>
        <dbReference type="Proteomes" id="UP000639772"/>
    </source>
</evidence>
<comment type="function">
    <text evidence="11">Mediates both low-affinity uptake and efflux of sugar across the membrane.</text>
</comment>
<dbReference type="InterPro" id="IPR047664">
    <property type="entry name" value="SWEET"/>
</dbReference>
<evidence type="ECO:0000256" key="2">
    <source>
        <dbReference type="ARBA" id="ARBA00007809"/>
    </source>
</evidence>
<dbReference type="Gene3D" id="1.20.1280.290">
    <property type="match status" value="2"/>
</dbReference>
<comment type="function">
    <text evidence="10">Mediates both low-affinity uptake and efflux of sugar across the plasma membrane.</text>
</comment>
<name>A0A835RXA7_VANPL</name>
<keyword evidence="7" id="KW-0677">Repeat</keyword>
<evidence type="ECO:0000256" key="10">
    <source>
        <dbReference type="ARBA" id="ARBA00037238"/>
    </source>
</evidence>
<evidence type="ECO:0000256" key="9">
    <source>
        <dbReference type="ARBA" id="ARBA00023136"/>
    </source>
</evidence>
<keyword evidence="8 11" id="KW-1133">Transmembrane helix</keyword>
<keyword evidence="3 11" id="KW-0813">Transport</keyword>
<dbReference type="FunFam" id="1.20.1280.290:FF:000003">
    <property type="entry name" value="Bidirectional sugar transporter SWEET"/>
    <property type="match status" value="1"/>
</dbReference>
<evidence type="ECO:0000256" key="11">
    <source>
        <dbReference type="RuleBase" id="RU910715"/>
    </source>
</evidence>
<dbReference type="Pfam" id="PF03083">
    <property type="entry name" value="MtN3_slv"/>
    <property type="match status" value="2"/>
</dbReference>
<comment type="similarity">
    <text evidence="2 11">Belongs to the SWEET sugar transporter family.</text>
</comment>
<dbReference type="EMBL" id="JADCNM010000001">
    <property type="protein sequence ID" value="KAG0500270.1"/>
    <property type="molecule type" value="Genomic_DNA"/>
</dbReference>
<evidence type="ECO:0000313" key="12">
    <source>
        <dbReference type="EMBL" id="KAG0500270.1"/>
    </source>
</evidence>
<feature type="transmembrane region" description="Helical" evidence="11">
    <location>
        <begin position="202"/>
        <end position="226"/>
    </location>
</feature>
<evidence type="ECO:0000256" key="6">
    <source>
        <dbReference type="ARBA" id="ARBA00022692"/>
    </source>
</evidence>
<comment type="caution">
    <text evidence="12">The sequence shown here is derived from an EMBL/GenBank/DDBJ whole genome shotgun (WGS) entry which is preliminary data.</text>
</comment>
<dbReference type="PANTHER" id="PTHR10791">
    <property type="entry name" value="RAG1-ACTIVATING PROTEIN 1"/>
    <property type="match status" value="1"/>
</dbReference>
<evidence type="ECO:0000256" key="3">
    <source>
        <dbReference type="ARBA" id="ARBA00022448"/>
    </source>
</evidence>
<keyword evidence="9 11" id="KW-0472">Membrane</keyword>
<dbReference type="Proteomes" id="UP000639772">
    <property type="component" value="Chromosome 1"/>
</dbReference>
<reference evidence="12 13" key="1">
    <citation type="journal article" date="2020" name="Nat. Food">
        <title>A phased Vanilla planifolia genome enables genetic improvement of flavour and production.</title>
        <authorList>
            <person name="Hasing T."/>
            <person name="Tang H."/>
            <person name="Brym M."/>
            <person name="Khazi F."/>
            <person name="Huang T."/>
            <person name="Chambers A.H."/>
        </authorList>
    </citation>
    <scope>NUCLEOTIDE SEQUENCE [LARGE SCALE GENOMIC DNA]</scope>
    <source>
        <tissue evidence="12">Leaf</tissue>
    </source>
</reference>
<dbReference type="GO" id="GO:0051119">
    <property type="term" value="F:sugar transmembrane transporter activity"/>
    <property type="evidence" value="ECO:0007669"/>
    <property type="project" value="InterPro"/>
</dbReference>
<dbReference type="InterPro" id="IPR004316">
    <property type="entry name" value="SWEET_rpt"/>
</dbReference>
<keyword evidence="4" id="KW-1003">Cell membrane</keyword>
<evidence type="ECO:0000256" key="7">
    <source>
        <dbReference type="ARBA" id="ARBA00022737"/>
    </source>
</evidence>
<feature type="transmembrane region" description="Helical" evidence="11">
    <location>
        <begin position="78"/>
        <end position="96"/>
    </location>
</feature>
<evidence type="ECO:0000256" key="8">
    <source>
        <dbReference type="ARBA" id="ARBA00022989"/>
    </source>
</evidence>
<evidence type="ECO:0000256" key="4">
    <source>
        <dbReference type="ARBA" id="ARBA00022475"/>
    </source>
</evidence>
<feature type="transmembrane region" description="Helical" evidence="11">
    <location>
        <begin position="116"/>
        <end position="133"/>
    </location>
</feature>